<name>K3VD93_FUSPC</name>
<organism evidence="9 10">
    <name type="scientific">Fusarium pseudograminearum (strain CS3096)</name>
    <name type="common">Wheat and barley crown-rot fungus</name>
    <dbReference type="NCBI Taxonomy" id="1028729"/>
    <lineage>
        <taxon>Eukaryota</taxon>
        <taxon>Fungi</taxon>
        <taxon>Dikarya</taxon>
        <taxon>Ascomycota</taxon>
        <taxon>Pezizomycotina</taxon>
        <taxon>Sordariomycetes</taxon>
        <taxon>Hypocreomycetidae</taxon>
        <taxon>Hypocreales</taxon>
        <taxon>Nectriaceae</taxon>
        <taxon>Fusarium</taxon>
    </lineage>
</organism>
<feature type="transmembrane region" description="Helical" evidence="7">
    <location>
        <begin position="191"/>
        <end position="211"/>
    </location>
</feature>
<evidence type="ECO:0000313" key="9">
    <source>
        <dbReference type="EMBL" id="EKJ71982.1"/>
    </source>
</evidence>
<dbReference type="KEGG" id="fpu:FPSE_07836"/>
<protein>
    <recommendedName>
        <fullName evidence="8">Rhodopsin domain-containing protein</fullName>
    </recommendedName>
</protein>
<dbReference type="HOGENOM" id="CLU_028200_0_0_1"/>
<dbReference type="GO" id="GO:0016020">
    <property type="term" value="C:membrane"/>
    <property type="evidence" value="ECO:0007669"/>
    <property type="project" value="UniProtKB-SubCell"/>
</dbReference>
<dbReference type="PANTHER" id="PTHR33048">
    <property type="entry name" value="PTH11-LIKE INTEGRAL MEMBRANE PROTEIN (AFU_ORTHOLOGUE AFUA_5G11245)"/>
    <property type="match status" value="1"/>
</dbReference>
<gene>
    <name evidence="9" type="ORF">FPSE_07836</name>
</gene>
<evidence type="ECO:0000256" key="2">
    <source>
        <dbReference type="ARBA" id="ARBA00022692"/>
    </source>
</evidence>
<feature type="region of interest" description="Disordered" evidence="6">
    <location>
        <begin position="307"/>
        <end position="374"/>
    </location>
</feature>
<evidence type="ECO:0000256" key="4">
    <source>
        <dbReference type="ARBA" id="ARBA00023136"/>
    </source>
</evidence>
<evidence type="ECO:0000256" key="3">
    <source>
        <dbReference type="ARBA" id="ARBA00022989"/>
    </source>
</evidence>
<feature type="transmembrane region" description="Helical" evidence="7">
    <location>
        <begin position="273"/>
        <end position="295"/>
    </location>
</feature>
<dbReference type="OrthoDB" id="5421689at2759"/>
<dbReference type="EMBL" id="AFNW01000277">
    <property type="protein sequence ID" value="EKJ71982.1"/>
    <property type="molecule type" value="Genomic_DNA"/>
</dbReference>
<keyword evidence="2 7" id="KW-0812">Transmembrane</keyword>
<dbReference type="Proteomes" id="UP000007978">
    <property type="component" value="Chromosome 1"/>
</dbReference>
<sequence length="410" mass="45005">MDNFSYFSNNNIAAVLIAPHAAFGFIATVFVVLRIYTARYITKHNWAFDEYISIVALIANHIMLISECISVSHGLGSNVTRVSNQYGTANFLKVRLYPAILFQDYDLMTQQQSILAIECAYGVACPLSKSAVLAMYYRIFKSSNIIRYSTYIIASMLAGWGIAVLLVSIFLCNPVDGRLEATITSKCINSRQYYVGITIPNIIFDIVTVVLPVREIWRLKMGRNEKRAITSIFLLGGLVVIASVARLVLFLIFLPGVPPTGNNISQTVIFPHAASAIETCLAIIGACLPPCGPLLKKMLKHAVAKVSSGSGNMDNKEPDNNSVVTIGKISNRGPGVSKKRTINDGLEGGSFERLDDNQSLQGSTDELCTGMGHKKGSKSQIYVQREVRVESSEDRGYRNYDAEGIPLRDL</sequence>
<evidence type="ECO:0000256" key="6">
    <source>
        <dbReference type="SAM" id="MobiDB-lite"/>
    </source>
</evidence>
<dbReference type="InterPro" id="IPR052337">
    <property type="entry name" value="SAT4-like"/>
</dbReference>
<feature type="compositionally biased region" description="Polar residues" evidence="6">
    <location>
        <begin position="357"/>
        <end position="366"/>
    </location>
</feature>
<comment type="subcellular location">
    <subcellularLocation>
        <location evidence="1">Membrane</location>
        <topology evidence="1">Multi-pass membrane protein</topology>
    </subcellularLocation>
</comment>
<accession>K3VD93</accession>
<keyword evidence="10" id="KW-1185">Reference proteome</keyword>
<evidence type="ECO:0000256" key="5">
    <source>
        <dbReference type="ARBA" id="ARBA00038359"/>
    </source>
</evidence>
<evidence type="ECO:0000313" key="10">
    <source>
        <dbReference type="Proteomes" id="UP000007978"/>
    </source>
</evidence>
<dbReference type="InterPro" id="IPR049326">
    <property type="entry name" value="Rhodopsin_dom_fungi"/>
</dbReference>
<evidence type="ECO:0000256" key="7">
    <source>
        <dbReference type="SAM" id="Phobius"/>
    </source>
</evidence>
<keyword evidence="3 7" id="KW-1133">Transmembrane helix</keyword>
<dbReference type="Pfam" id="PF20684">
    <property type="entry name" value="Fung_rhodopsin"/>
    <property type="match status" value="1"/>
</dbReference>
<proteinExistence type="inferred from homology"/>
<evidence type="ECO:0000256" key="1">
    <source>
        <dbReference type="ARBA" id="ARBA00004141"/>
    </source>
</evidence>
<dbReference type="RefSeq" id="XP_009259229.1">
    <property type="nucleotide sequence ID" value="XM_009260954.1"/>
</dbReference>
<comment type="similarity">
    <text evidence="5">Belongs to the SAT4 family.</text>
</comment>
<dbReference type="GeneID" id="20366454"/>
<evidence type="ECO:0000259" key="8">
    <source>
        <dbReference type="Pfam" id="PF20684"/>
    </source>
</evidence>
<dbReference type="AlphaFoldDB" id="K3VD93"/>
<keyword evidence="4 7" id="KW-0472">Membrane</keyword>
<feature type="transmembrane region" description="Helical" evidence="7">
    <location>
        <begin position="148"/>
        <end position="171"/>
    </location>
</feature>
<reference evidence="9 10" key="1">
    <citation type="journal article" date="2012" name="PLoS Pathog.">
        <title>Comparative pathogenomics reveals horizontally acquired novel virulence genes in fungi infecting cereal hosts.</title>
        <authorList>
            <person name="Gardiner D.M."/>
            <person name="McDonald M.C."/>
            <person name="Covarelli L."/>
            <person name="Solomon P.S."/>
            <person name="Rusu A.G."/>
            <person name="Marshall M."/>
            <person name="Kazan K."/>
            <person name="Chakraborty S."/>
            <person name="McDonald B.A."/>
            <person name="Manners J.M."/>
        </authorList>
    </citation>
    <scope>NUCLEOTIDE SEQUENCE [LARGE SCALE GENOMIC DNA]</scope>
    <source>
        <strain evidence="9 10">CS3096</strain>
    </source>
</reference>
<comment type="caution">
    <text evidence="9">The sequence shown here is derived from an EMBL/GenBank/DDBJ whole genome shotgun (WGS) entry which is preliminary data.</text>
</comment>
<feature type="domain" description="Rhodopsin" evidence="8">
    <location>
        <begin position="37"/>
        <end position="297"/>
    </location>
</feature>
<feature type="transmembrane region" description="Helical" evidence="7">
    <location>
        <begin position="12"/>
        <end position="36"/>
    </location>
</feature>
<feature type="transmembrane region" description="Helical" evidence="7">
    <location>
        <begin position="232"/>
        <end position="253"/>
    </location>
</feature>
<dbReference type="PANTHER" id="PTHR33048:SF47">
    <property type="entry name" value="INTEGRAL MEMBRANE PROTEIN-RELATED"/>
    <property type="match status" value="1"/>
</dbReference>